<proteinExistence type="predicted"/>
<evidence type="ECO:0000313" key="1">
    <source>
        <dbReference type="EMBL" id="MBX72966.1"/>
    </source>
</evidence>
<name>A0A2P2R146_RHIMU</name>
<organism evidence="1">
    <name type="scientific">Rhizophora mucronata</name>
    <name type="common">Asiatic mangrove</name>
    <dbReference type="NCBI Taxonomy" id="61149"/>
    <lineage>
        <taxon>Eukaryota</taxon>
        <taxon>Viridiplantae</taxon>
        <taxon>Streptophyta</taxon>
        <taxon>Embryophyta</taxon>
        <taxon>Tracheophyta</taxon>
        <taxon>Spermatophyta</taxon>
        <taxon>Magnoliopsida</taxon>
        <taxon>eudicotyledons</taxon>
        <taxon>Gunneridae</taxon>
        <taxon>Pentapetalae</taxon>
        <taxon>rosids</taxon>
        <taxon>fabids</taxon>
        <taxon>Malpighiales</taxon>
        <taxon>Rhizophoraceae</taxon>
        <taxon>Rhizophora</taxon>
    </lineage>
</organism>
<accession>A0A2P2R146</accession>
<dbReference type="EMBL" id="GGEC01092482">
    <property type="protein sequence ID" value="MBX72966.1"/>
    <property type="molecule type" value="Transcribed_RNA"/>
</dbReference>
<dbReference type="AlphaFoldDB" id="A0A2P2R146"/>
<sequence length="24" mass="2928">MPLMFSFPSPFLHSGWFQLRLQFL</sequence>
<reference evidence="1" key="1">
    <citation type="submission" date="2018-02" db="EMBL/GenBank/DDBJ databases">
        <title>Rhizophora mucronata_Transcriptome.</title>
        <authorList>
            <person name="Meera S.P."/>
            <person name="Sreeshan A."/>
            <person name="Augustine A."/>
        </authorList>
    </citation>
    <scope>NUCLEOTIDE SEQUENCE</scope>
    <source>
        <tissue evidence="1">Leaf</tissue>
    </source>
</reference>
<protein>
    <submittedName>
        <fullName evidence="1">Uncharacterized protein</fullName>
    </submittedName>
</protein>